<dbReference type="InterPro" id="IPR020904">
    <property type="entry name" value="Sc_DH/Rdtase_CS"/>
</dbReference>
<name>A0A7W6DMT1_9SPHN</name>
<comment type="catalytic activity">
    <reaction evidence="2">
        <text>2,5-dichlorocyclohexa-2,5-dien-1,4-diol + NAD(+) = 2,5-dichlorohydroquinone + NADH + H(+)</text>
        <dbReference type="Rhea" id="RHEA:15741"/>
        <dbReference type="ChEBI" id="CHEBI:15378"/>
        <dbReference type="ChEBI" id="CHEBI:27545"/>
        <dbReference type="ChEBI" id="CHEBI:28975"/>
        <dbReference type="ChEBI" id="CHEBI:57540"/>
        <dbReference type="ChEBI" id="CHEBI:57945"/>
    </reaction>
</comment>
<protein>
    <submittedName>
        <fullName evidence="3">3-hydroxybutyrate dehydrogenase</fullName>
        <ecNumber evidence="3">1.1.1.30</ecNumber>
    </submittedName>
</protein>
<accession>A0A7W6DMT1</accession>
<evidence type="ECO:0000256" key="1">
    <source>
        <dbReference type="ARBA" id="ARBA00006484"/>
    </source>
</evidence>
<reference evidence="3 4" key="1">
    <citation type="submission" date="2020-08" db="EMBL/GenBank/DDBJ databases">
        <title>Genomic Encyclopedia of Type Strains, Phase IV (KMG-IV): sequencing the most valuable type-strain genomes for metagenomic binning, comparative biology and taxonomic classification.</title>
        <authorList>
            <person name="Goeker M."/>
        </authorList>
    </citation>
    <scope>NUCLEOTIDE SEQUENCE [LARGE SCALE GENOMIC DNA]</scope>
    <source>
        <strain evidence="3 4">DSM 29348</strain>
    </source>
</reference>
<dbReference type="Pfam" id="PF13561">
    <property type="entry name" value="adh_short_C2"/>
    <property type="match status" value="1"/>
</dbReference>
<dbReference type="Gene3D" id="3.40.50.720">
    <property type="entry name" value="NAD(P)-binding Rossmann-like Domain"/>
    <property type="match status" value="1"/>
</dbReference>
<dbReference type="InterPro" id="IPR011294">
    <property type="entry name" value="3-OHbutyrate_DH"/>
</dbReference>
<dbReference type="PANTHER" id="PTHR42879:SF2">
    <property type="entry name" value="3-OXOACYL-[ACYL-CARRIER-PROTEIN] REDUCTASE FABG"/>
    <property type="match status" value="1"/>
</dbReference>
<evidence type="ECO:0000256" key="2">
    <source>
        <dbReference type="ARBA" id="ARBA00051383"/>
    </source>
</evidence>
<dbReference type="InterPro" id="IPR002347">
    <property type="entry name" value="SDR_fam"/>
</dbReference>
<dbReference type="FunFam" id="3.40.50.720:FF:000084">
    <property type="entry name" value="Short-chain dehydrogenase reductase"/>
    <property type="match status" value="1"/>
</dbReference>
<organism evidence="3 4">
    <name type="scientific">Sphingobium fontiphilum</name>
    <dbReference type="NCBI Taxonomy" id="944425"/>
    <lineage>
        <taxon>Bacteria</taxon>
        <taxon>Pseudomonadati</taxon>
        <taxon>Pseudomonadota</taxon>
        <taxon>Alphaproteobacteria</taxon>
        <taxon>Sphingomonadales</taxon>
        <taxon>Sphingomonadaceae</taxon>
        <taxon>Sphingobium</taxon>
    </lineage>
</organism>
<evidence type="ECO:0000313" key="3">
    <source>
        <dbReference type="EMBL" id="MBB3981869.1"/>
    </source>
</evidence>
<keyword evidence="3" id="KW-0560">Oxidoreductase</keyword>
<dbReference type="Proteomes" id="UP000552757">
    <property type="component" value="Unassembled WGS sequence"/>
</dbReference>
<dbReference type="NCBIfam" id="NF009093">
    <property type="entry name" value="PRK12429.1"/>
    <property type="match status" value="1"/>
</dbReference>
<dbReference type="RefSeq" id="WP_183954977.1">
    <property type="nucleotide sequence ID" value="NZ_JACIEB010000003.1"/>
</dbReference>
<dbReference type="InterPro" id="IPR036291">
    <property type="entry name" value="NAD(P)-bd_dom_sf"/>
</dbReference>
<dbReference type="PRINTS" id="PR00080">
    <property type="entry name" value="SDRFAMILY"/>
</dbReference>
<dbReference type="PANTHER" id="PTHR42879">
    <property type="entry name" value="3-OXOACYL-(ACYL-CARRIER-PROTEIN) REDUCTASE"/>
    <property type="match status" value="1"/>
</dbReference>
<dbReference type="InterPro" id="IPR050259">
    <property type="entry name" value="SDR"/>
</dbReference>
<proteinExistence type="inferred from homology"/>
<dbReference type="PRINTS" id="PR00081">
    <property type="entry name" value="GDHRDH"/>
</dbReference>
<keyword evidence="4" id="KW-1185">Reference proteome</keyword>
<dbReference type="EC" id="1.1.1.30" evidence="3"/>
<dbReference type="GO" id="GO:0032787">
    <property type="term" value="P:monocarboxylic acid metabolic process"/>
    <property type="evidence" value="ECO:0007669"/>
    <property type="project" value="UniProtKB-ARBA"/>
</dbReference>
<dbReference type="NCBIfam" id="TIGR01963">
    <property type="entry name" value="PHB_DH"/>
    <property type="match status" value="1"/>
</dbReference>
<dbReference type="GO" id="GO:0003858">
    <property type="term" value="F:3-hydroxybutyrate dehydrogenase activity"/>
    <property type="evidence" value="ECO:0007669"/>
    <property type="project" value="UniProtKB-EC"/>
</dbReference>
<sequence length="264" mass="28106">MSTGFLAGKTALITGSTSGIGLAYAKALSAEGANIVINGFGDAEAIERERLALEALSGAKAVYSGHDLTKVDEIEAMMKEAAGAFGGVDILINNAGMQHVAPVEEFPIDKWNLIIALNLNSAFHTTRLAVPYMKAKKWGRVIQTASAHSMTASPFKSAYVTAKHGLFGFTKTIALELATFGVTANCISPGYVWTPLVENQIPDTMKARNMTREQVMNDVLLAGQPTKQFVTVDQVAAMALFLCRDEAANITGSNMMVDGGWTAQ</sequence>
<dbReference type="EMBL" id="JACIEB010000003">
    <property type="protein sequence ID" value="MBB3981869.1"/>
    <property type="molecule type" value="Genomic_DNA"/>
</dbReference>
<comment type="similarity">
    <text evidence="1">Belongs to the short-chain dehydrogenases/reductases (SDR) family.</text>
</comment>
<dbReference type="PROSITE" id="PS00061">
    <property type="entry name" value="ADH_SHORT"/>
    <property type="match status" value="1"/>
</dbReference>
<comment type="caution">
    <text evidence="3">The sequence shown here is derived from an EMBL/GenBank/DDBJ whole genome shotgun (WGS) entry which is preliminary data.</text>
</comment>
<evidence type="ECO:0000313" key="4">
    <source>
        <dbReference type="Proteomes" id="UP000552757"/>
    </source>
</evidence>
<dbReference type="SUPFAM" id="SSF51735">
    <property type="entry name" value="NAD(P)-binding Rossmann-fold domains"/>
    <property type="match status" value="1"/>
</dbReference>
<gene>
    <name evidence="3" type="ORF">GGR44_001528</name>
</gene>
<dbReference type="AlphaFoldDB" id="A0A7W6DMT1"/>